<evidence type="ECO:0000256" key="5">
    <source>
        <dbReference type="ARBA" id="ARBA00023136"/>
    </source>
</evidence>
<proteinExistence type="predicted"/>
<dbReference type="GeneID" id="28539658"/>
<dbReference type="PANTHER" id="PTHR47371">
    <property type="entry name" value="LIPOTEICHOIC ACID SYNTHASE"/>
    <property type="match status" value="1"/>
</dbReference>
<comment type="subcellular location">
    <subcellularLocation>
        <location evidence="1">Cell membrane</location>
        <topology evidence="1">Multi-pass membrane protein</topology>
    </subcellularLocation>
</comment>
<dbReference type="Pfam" id="PF00884">
    <property type="entry name" value="Sulfatase"/>
    <property type="match status" value="1"/>
</dbReference>
<dbReference type="SUPFAM" id="SSF53649">
    <property type="entry name" value="Alkaline phosphatase-like"/>
    <property type="match status" value="1"/>
</dbReference>
<evidence type="ECO:0000256" key="3">
    <source>
        <dbReference type="ARBA" id="ARBA00022692"/>
    </source>
</evidence>
<dbReference type="CDD" id="cd16015">
    <property type="entry name" value="LTA_synthase"/>
    <property type="match status" value="1"/>
</dbReference>
<dbReference type="PATRIC" id="fig|80852.17.peg.131"/>
<dbReference type="InterPro" id="IPR000917">
    <property type="entry name" value="Sulfatase_N"/>
</dbReference>
<name>A0A090IID1_9GAMM</name>
<dbReference type="OrthoDB" id="9760224at2"/>
<dbReference type="Proteomes" id="UP000032427">
    <property type="component" value="Chromosome 1"/>
</dbReference>
<reference evidence="9" key="1">
    <citation type="submission" date="2014-09" db="EMBL/GenBank/DDBJ databases">
        <authorList>
            <person name="Hjerde E."/>
        </authorList>
    </citation>
    <scope>NUCLEOTIDE SEQUENCE [LARGE SCALE GENOMIC DNA]</scope>
    <source>
        <strain evidence="9">06/09/139</strain>
    </source>
</reference>
<keyword evidence="2" id="KW-1003">Cell membrane</keyword>
<keyword evidence="3 6" id="KW-0812">Transmembrane</keyword>
<evidence type="ECO:0000313" key="9">
    <source>
        <dbReference type="Proteomes" id="UP000032427"/>
    </source>
</evidence>
<sequence length="659" mass="74243">MNFQQNYKQLSRTIWLSVFIAAVIMSVGRLVFLANIGDMAELTHRGSDLWRALFTGLRFDLKIVVIGFAPLLLIGLVLAVFPKAYRLFSKVIPWYAGLIFFLVTGFSIGNYYYYLTYGNHIDVFIFGLADDDTKAVLANAWADYPIFLSFISSVIVAFCSAMIVRVAVKKMQQWEWKPQHKGITTLSTVVMIVIFAFFARGTLGSHPLKRYHAQVSDYKVLNSITPNGLIALEWAKSDYKKQNKFHSVSKVDLAAQFTKVMGNSTGEFKTPYNAYLAENKPHVVMALMEGMGTNVLVEDNYPENDLLGALRPAFESDFVFNRFLAETSATINSLVNMLGQSNVPTISHSSAQKIEVAAAAARPYKEAGYKTIFITATNGMWRNVANYLPSQGFDKILDENAIVKVFPEAEAFRGEWGLSDEYAFKLAEKELKEATQPLMIYILTITNHTPYEVPKNYDVKPIKVSARLLERMRAGEEEATRLSETYQYANNALGEFVSDIKQSSLGDLTLIAATGDHRLRGFTMAYPNDLPIIHAVPFYLYVPTKIQQQVPNEYDKSRVGSHKDIFPTLYAFSLSEANYYSLGGHNLLGTDQVTRFGYNPEMTLTEKGIYLNAKPEKLYEWAEELEINHQPIKNDGELLGADYKKLQTLYINGQVQGTH</sequence>
<dbReference type="KEGG" id="awd:AWOD_I_0128"/>
<keyword evidence="9" id="KW-1185">Reference proteome</keyword>
<dbReference type="AlphaFoldDB" id="A0A090IID1"/>
<dbReference type="STRING" id="80852.AWOD_I_0128"/>
<dbReference type="InterPro" id="IPR050448">
    <property type="entry name" value="OpgB/LTA_synthase_biosynth"/>
</dbReference>
<evidence type="ECO:0000256" key="6">
    <source>
        <dbReference type="SAM" id="Phobius"/>
    </source>
</evidence>
<evidence type="ECO:0000256" key="2">
    <source>
        <dbReference type="ARBA" id="ARBA00022475"/>
    </source>
</evidence>
<dbReference type="GO" id="GO:0005886">
    <property type="term" value="C:plasma membrane"/>
    <property type="evidence" value="ECO:0007669"/>
    <property type="project" value="UniProtKB-SubCell"/>
</dbReference>
<keyword evidence="4 6" id="KW-1133">Transmembrane helix</keyword>
<gene>
    <name evidence="8" type="ORF">AWOD_I_0128</name>
</gene>
<dbReference type="PANTHER" id="PTHR47371:SF3">
    <property type="entry name" value="PHOSPHOGLYCEROL TRANSFERASE I"/>
    <property type="match status" value="1"/>
</dbReference>
<accession>A0A090IID1</accession>
<evidence type="ECO:0000256" key="1">
    <source>
        <dbReference type="ARBA" id="ARBA00004651"/>
    </source>
</evidence>
<evidence type="ECO:0000313" key="8">
    <source>
        <dbReference type="EMBL" id="CED70226.1"/>
    </source>
</evidence>
<evidence type="ECO:0000259" key="7">
    <source>
        <dbReference type="Pfam" id="PF00884"/>
    </source>
</evidence>
<dbReference type="InterPro" id="IPR017850">
    <property type="entry name" value="Alkaline_phosphatase_core_sf"/>
</dbReference>
<feature type="transmembrane region" description="Helical" evidence="6">
    <location>
        <begin position="180"/>
        <end position="199"/>
    </location>
</feature>
<organism evidence="8 9">
    <name type="scientific">Aliivibrio wodanis</name>
    <dbReference type="NCBI Taxonomy" id="80852"/>
    <lineage>
        <taxon>Bacteria</taxon>
        <taxon>Pseudomonadati</taxon>
        <taxon>Pseudomonadota</taxon>
        <taxon>Gammaproteobacteria</taxon>
        <taxon>Vibrionales</taxon>
        <taxon>Vibrionaceae</taxon>
        <taxon>Aliivibrio</taxon>
    </lineage>
</organism>
<feature type="transmembrane region" description="Helical" evidence="6">
    <location>
        <begin position="12"/>
        <end position="32"/>
    </location>
</feature>
<dbReference type="EMBL" id="LN554846">
    <property type="protein sequence ID" value="CED70226.1"/>
    <property type="molecule type" value="Genomic_DNA"/>
</dbReference>
<feature type="transmembrane region" description="Helical" evidence="6">
    <location>
        <begin position="146"/>
        <end position="168"/>
    </location>
</feature>
<evidence type="ECO:0000256" key="4">
    <source>
        <dbReference type="ARBA" id="ARBA00022989"/>
    </source>
</evidence>
<dbReference type="Gene3D" id="3.40.720.10">
    <property type="entry name" value="Alkaline Phosphatase, subunit A"/>
    <property type="match status" value="1"/>
</dbReference>
<protein>
    <submittedName>
        <fullName evidence="8">Membrane associated sulfatase</fullName>
    </submittedName>
</protein>
<feature type="transmembrane region" description="Helical" evidence="6">
    <location>
        <begin position="94"/>
        <end position="114"/>
    </location>
</feature>
<keyword evidence="5 6" id="KW-0472">Membrane</keyword>
<feature type="domain" description="Sulfatase N-terminal" evidence="7">
    <location>
        <begin position="281"/>
        <end position="570"/>
    </location>
</feature>
<dbReference type="HOGENOM" id="CLU_014653_0_0_6"/>
<feature type="transmembrane region" description="Helical" evidence="6">
    <location>
        <begin position="63"/>
        <end position="82"/>
    </location>
</feature>